<evidence type="ECO:0000256" key="3">
    <source>
        <dbReference type="SAM" id="MobiDB-lite"/>
    </source>
</evidence>
<dbReference type="SUPFAM" id="SSF52047">
    <property type="entry name" value="RNI-like"/>
    <property type="match status" value="1"/>
</dbReference>
<dbReference type="InterPro" id="IPR051261">
    <property type="entry name" value="NLR"/>
</dbReference>
<keyword evidence="5" id="KW-1185">Reference proteome</keyword>
<accession>A0A3Q0T7Q1</accession>
<feature type="region of interest" description="Disordered" evidence="3">
    <location>
        <begin position="192"/>
        <end position="212"/>
    </location>
</feature>
<keyword evidence="1" id="KW-0433">Leucine-rich repeat</keyword>
<dbReference type="Proteomes" id="UP000261340">
    <property type="component" value="Unplaced"/>
</dbReference>
<dbReference type="PANTHER" id="PTHR24106">
    <property type="entry name" value="NACHT, LRR AND CARD DOMAINS-CONTAINING"/>
    <property type="match status" value="1"/>
</dbReference>
<keyword evidence="2" id="KW-0677">Repeat</keyword>
<organism evidence="4 5">
    <name type="scientific">Amphilophus citrinellus</name>
    <name type="common">Midas cichlid</name>
    <name type="synonym">Cichlasoma citrinellum</name>
    <dbReference type="NCBI Taxonomy" id="61819"/>
    <lineage>
        <taxon>Eukaryota</taxon>
        <taxon>Metazoa</taxon>
        <taxon>Chordata</taxon>
        <taxon>Craniata</taxon>
        <taxon>Vertebrata</taxon>
        <taxon>Euteleostomi</taxon>
        <taxon>Actinopterygii</taxon>
        <taxon>Neopterygii</taxon>
        <taxon>Teleostei</taxon>
        <taxon>Neoteleostei</taxon>
        <taxon>Acanthomorphata</taxon>
        <taxon>Ovalentaria</taxon>
        <taxon>Cichlomorphae</taxon>
        <taxon>Cichliformes</taxon>
        <taxon>Cichlidae</taxon>
        <taxon>New World cichlids</taxon>
        <taxon>Cichlasomatinae</taxon>
        <taxon>Heroini</taxon>
        <taxon>Amphilophus</taxon>
    </lineage>
</organism>
<evidence type="ECO:0000313" key="5">
    <source>
        <dbReference type="Proteomes" id="UP000261340"/>
    </source>
</evidence>
<dbReference type="AlphaFoldDB" id="A0A3Q0T7Q1"/>
<name>A0A3Q0T7Q1_AMPCI</name>
<dbReference type="GeneTree" id="ENSGT00990000203737"/>
<sequence length="212" mass="23882">MAAQLRFEKLHLNKPQDFWENVLWTDKTKCTVPKDSIYNRVGKRKESRVYLVYVEHLDHTNMQTSNSLTSVFSSSICWKQSHSQKTADKRSFRLSCELFCVCRLSGCLITEEGCSSLASALSSNPFHLRELDLSYNHPGDSAVKLLSSGVKDPRWSLKTLRYRASHRTAHPRALPSVTSRKLGPLTSCISSNNSQEPFPGSNAQGTNPLVHQ</sequence>
<reference evidence="4" key="2">
    <citation type="submission" date="2025-09" db="UniProtKB">
        <authorList>
            <consortium name="Ensembl"/>
        </authorList>
    </citation>
    <scope>IDENTIFICATION</scope>
</reference>
<evidence type="ECO:0000256" key="1">
    <source>
        <dbReference type="ARBA" id="ARBA00022614"/>
    </source>
</evidence>
<dbReference type="Ensembl" id="ENSACIT00000030890.1">
    <property type="protein sequence ID" value="ENSACIP00000030100.1"/>
    <property type="gene ID" value="ENSACIG00000023297.1"/>
</dbReference>
<proteinExistence type="predicted"/>
<reference evidence="4" key="1">
    <citation type="submission" date="2025-08" db="UniProtKB">
        <authorList>
            <consortium name="Ensembl"/>
        </authorList>
    </citation>
    <scope>IDENTIFICATION</scope>
</reference>
<protein>
    <submittedName>
        <fullName evidence="4">Uncharacterized protein</fullName>
    </submittedName>
</protein>
<evidence type="ECO:0000256" key="2">
    <source>
        <dbReference type="ARBA" id="ARBA00022737"/>
    </source>
</evidence>
<evidence type="ECO:0000313" key="4">
    <source>
        <dbReference type="Ensembl" id="ENSACIP00000030100.1"/>
    </source>
</evidence>
<dbReference type="InterPro" id="IPR032675">
    <property type="entry name" value="LRR_dom_sf"/>
</dbReference>
<dbReference type="Gene3D" id="3.80.10.10">
    <property type="entry name" value="Ribonuclease Inhibitor"/>
    <property type="match status" value="1"/>
</dbReference>